<feature type="transmembrane region" description="Helical" evidence="1">
    <location>
        <begin position="88"/>
        <end position="109"/>
    </location>
</feature>
<reference evidence="3" key="1">
    <citation type="submission" date="2020-12" db="EMBL/GenBank/DDBJ databases">
        <title>Genomic characterization of non-nitrogen-fixing Frankia strains.</title>
        <authorList>
            <person name="Carlos-Shanley C."/>
            <person name="Guerra T."/>
            <person name="Hahn D."/>
        </authorList>
    </citation>
    <scope>NUCLEOTIDE SEQUENCE</scope>
    <source>
        <strain evidence="3">CN6</strain>
    </source>
</reference>
<protein>
    <submittedName>
        <fullName evidence="3">GGDEF domain-containing protein</fullName>
    </submittedName>
</protein>
<dbReference type="Pfam" id="PF00990">
    <property type="entry name" value="GGDEF"/>
    <property type="match status" value="1"/>
</dbReference>
<dbReference type="SUPFAM" id="SSF55073">
    <property type="entry name" value="Nucleotide cyclase"/>
    <property type="match status" value="1"/>
</dbReference>
<feature type="transmembrane region" description="Helical" evidence="1">
    <location>
        <begin position="199"/>
        <end position="219"/>
    </location>
</feature>
<evidence type="ECO:0000313" key="3">
    <source>
        <dbReference type="EMBL" id="MBL7627544.1"/>
    </source>
</evidence>
<organism evidence="3 4">
    <name type="scientific">Frankia nepalensis</name>
    <dbReference type="NCBI Taxonomy" id="1836974"/>
    <lineage>
        <taxon>Bacteria</taxon>
        <taxon>Bacillati</taxon>
        <taxon>Actinomycetota</taxon>
        <taxon>Actinomycetes</taxon>
        <taxon>Frankiales</taxon>
        <taxon>Frankiaceae</taxon>
        <taxon>Frankia</taxon>
    </lineage>
</organism>
<dbReference type="InterPro" id="IPR043128">
    <property type="entry name" value="Rev_trsase/Diguanyl_cyclase"/>
</dbReference>
<comment type="caution">
    <text evidence="3">The sequence shown here is derived from an EMBL/GenBank/DDBJ whole genome shotgun (WGS) entry which is preliminary data.</text>
</comment>
<keyword evidence="1" id="KW-0812">Transmembrane</keyword>
<keyword evidence="1" id="KW-1133">Transmembrane helix</keyword>
<dbReference type="Proteomes" id="UP000604475">
    <property type="component" value="Unassembled WGS sequence"/>
</dbReference>
<keyword evidence="1" id="KW-0472">Membrane</keyword>
<evidence type="ECO:0000256" key="1">
    <source>
        <dbReference type="SAM" id="Phobius"/>
    </source>
</evidence>
<feature type="transmembrane region" description="Helical" evidence="1">
    <location>
        <begin position="159"/>
        <end position="179"/>
    </location>
</feature>
<feature type="transmembrane region" description="Helical" evidence="1">
    <location>
        <begin position="299"/>
        <end position="318"/>
    </location>
</feature>
<feature type="transmembrane region" description="Helical" evidence="1">
    <location>
        <begin position="54"/>
        <end position="76"/>
    </location>
</feature>
<dbReference type="EMBL" id="JAEACQ010000161">
    <property type="protein sequence ID" value="MBL7627544.1"/>
    <property type="molecule type" value="Genomic_DNA"/>
</dbReference>
<accession>A0A937REU0</accession>
<keyword evidence="4" id="KW-1185">Reference proteome</keyword>
<dbReference type="CDD" id="cd01949">
    <property type="entry name" value="GGDEF"/>
    <property type="match status" value="1"/>
</dbReference>
<dbReference type="PROSITE" id="PS50887">
    <property type="entry name" value="GGDEF"/>
    <property type="match status" value="1"/>
</dbReference>
<evidence type="ECO:0000313" key="4">
    <source>
        <dbReference type="Proteomes" id="UP000604475"/>
    </source>
</evidence>
<name>A0A937REU0_9ACTN</name>
<dbReference type="InterPro" id="IPR052163">
    <property type="entry name" value="DGC-Regulatory_Protein"/>
</dbReference>
<feature type="transmembrane region" description="Helical" evidence="1">
    <location>
        <begin position="121"/>
        <end position="139"/>
    </location>
</feature>
<dbReference type="RefSeq" id="WP_202999393.1">
    <property type="nucleotide sequence ID" value="NZ_JADWYU010000098.1"/>
</dbReference>
<evidence type="ECO:0000259" key="2">
    <source>
        <dbReference type="PROSITE" id="PS50887"/>
    </source>
</evidence>
<dbReference type="SMART" id="SM00267">
    <property type="entry name" value="GGDEF"/>
    <property type="match status" value="1"/>
</dbReference>
<sequence>MVGLRIVGDATPDIRRSAGSGHGSRVFSCAVVACLLLVGLAVVFDALLAPLPGVIATTFVTFASEIIAAVAAFWSARRAVAGDRRWRVFIGLMATGLAGAGLVTILILLTGGSPATSTSSGYASLVFFYGLALAGLLCLPTYPAEGRGAGVGRQRHGQALWRMIVVLDCVLIVGSVVLLEWGTVLGDVVRVTTPNTGSFVAALIHEMAVLILAVVVLLIASFRRPWSPATLGLLGSGLLIYGLTGNVFVYRVAHERYDLPAWSLIPFIVAILLMALAALVPVSAPAYPDGPARPRPRAMWVHAALPYAALCAAGLLILGKLVTGTPLDRFEVYGMVSLLVLALARQMITIAENTRLLTEIRERESQLHYQAFHDPLTGLANRALFTRRLQRAVISATMPGRNGALAAHEPAVSVLFVDLDRFKRVNDEFGHAAGDELLKISASRLRAGTRAADTVARLGGDEFAVILDGGGPDDPRRIAERLAAAVQEPCRLAGRTYVPRASLGLVTLDGAARPASPDVLLHQADLAMYAAKRERAGKVVVFQRDTPIPADHDHPGRH</sequence>
<dbReference type="PANTHER" id="PTHR46663:SF2">
    <property type="entry name" value="GGDEF DOMAIN-CONTAINING PROTEIN"/>
    <property type="match status" value="1"/>
</dbReference>
<feature type="transmembrane region" description="Helical" evidence="1">
    <location>
        <begin position="26"/>
        <end position="48"/>
    </location>
</feature>
<feature type="transmembrane region" description="Helical" evidence="1">
    <location>
        <begin position="231"/>
        <end position="252"/>
    </location>
</feature>
<dbReference type="AlphaFoldDB" id="A0A937REU0"/>
<dbReference type="Gene3D" id="3.30.70.270">
    <property type="match status" value="1"/>
</dbReference>
<dbReference type="NCBIfam" id="TIGR00254">
    <property type="entry name" value="GGDEF"/>
    <property type="match status" value="1"/>
</dbReference>
<feature type="domain" description="GGDEF" evidence="2">
    <location>
        <begin position="410"/>
        <end position="544"/>
    </location>
</feature>
<feature type="transmembrane region" description="Helical" evidence="1">
    <location>
        <begin position="264"/>
        <end position="287"/>
    </location>
</feature>
<gene>
    <name evidence="3" type="ORF">I7412_10245</name>
</gene>
<dbReference type="InterPro" id="IPR029787">
    <property type="entry name" value="Nucleotide_cyclase"/>
</dbReference>
<dbReference type="InterPro" id="IPR000160">
    <property type="entry name" value="GGDEF_dom"/>
</dbReference>
<dbReference type="PANTHER" id="PTHR46663">
    <property type="entry name" value="DIGUANYLATE CYCLASE DGCT-RELATED"/>
    <property type="match status" value="1"/>
</dbReference>
<proteinExistence type="predicted"/>